<dbReference type="Proteomes" id="UP000588586">
    <property type="component" value="Unassembled WGS sequence"/>
</dbReference>
<organism evidence="1 2">
    <name type="scientific">Knoellia koreensis</name>
    <dbReference type="NCBI Taxonomy" id="2730921"/>
    <lineage>
        <taxon>Bacteria</taxon>
        <taxon>Bacillati</taxon>
        <taxon>Actinomycetota</taxon>
        <taxon>Actinomycetes</taxon>
        <taxon>Micrococcales</taxon>
        <taxon>Intrasporangiaceae</taxon>
        <taxon>Knoellia</taxon>
    </lineage>
</organism>
<dbReference type="EMBL" id="JABEPQ010000002">
    <property type="protein sequence ID" value="NNM46506.1"/>
    <property type="molecule type" value="Genomic_DNA"/>
</dbReference>
<comment type="caution">
    <text evidence="1">The sequence shown here is derived from an EMBL/GenBank/DDBJ whole genome shotgun (WGS) entry which is preliminary data.</text>
</comment>
<evidence type="ECO:0008006" key="3">
    <source>
        <dbReference type="Google" id="ProtNLM"/>
    </source>
</evidence>
<proteinExistence type="predicted"/>
<evidence type="ECO:0000313" key="2">
    <source>
        <dbReference type="Proteomes" id="UP000588586"/>
    </source>
</evidence>
<accession>A0A849H9U7</accession>
<protein>
    <recommendedName>
        <fullName evidence="3">PqqD family protein</fullName>
    </recommendedName>
</protein>
<name>A0A849H9U7_9MICO</name>
<evidence type="ECO:0000313" key="1">
    <source>
        <dbReference type="EMBL" id="NNM46506.1"/>
    </source>
</evidence>
<gene>
    <name evidence="1" type="ORF">HJG52_10870</name>
</gene>
<keyword evidence="2" id="KW-1185">Reference proteome</keyword>
<dbReference type="RefSeq" id="WP_171243605.1">
    <property type="nucleotide sequence ID" value="NZ_JABEPQ010000002.1"/>
</dbReference>
<sequence length="90" mass="9410">MMVRAVPPTDRIDHEGEAVVLVGAQVVRLSALATTVLDLAVTWRGDGELAARLVAAHGPPPGDADPQSATRAVLEQLVAHGLLERDETAP</sequence>
<reference evidence="1 2" key="1">
    <citation type="submission" date="2020-04" db="EMBL/GenBank/DDBJ databases">
        <title>Knoellia sp. isolate from air conditioner.</title>
        <authorList>
            <person name="Chea S."/>
            <person name="Kim D.-U."/>
        </authorList>
    </citation>
    <scope>NUCLEOTIDE SEQUENCE [LARGE SCALE GENOMIC DNA]</scope>
    <source>
        <strain evidence="1 2">DB2414S</strain>
    </source>
</reference>
<dbReference type="AlphaFoldDB" id="A0A849H9U7"/>